<evidence type="ECO:0000313" key="2">
    <source>
        <dbReference type="Proteomes" id="UP000027920"/>
    </source>
</evidence>
<evidence type="ECO:0000313" key="1">
    <source>
        <dbReference type="EMBL" id="KEF53051.1"/>
    </source>
</evidence>
<reference evidence="1 2" key="1">
    <citation type="submission" date="2013-03" db="EMBL/GenBank/DDBJ databases">
        <title>The Genome Sequence of Exophiala aquamarina CBS 119918.</title>
        <authorList>
            <consortium name="The Broad Institute Genomics Platform"/>
            <person name="Cuomo C."/>
            <person name="de Hoog S."/>
            <person name="Gorbushina A."/>
            <person name="Walker B."/>
            <person name="Young S.K."/>
            <person name="Zeng Q."/>
            <person name="Gargeya S."/>
            <person name="Fitzgerald M."/>
            <person name="Haas B."/>
            <person name="Abouelleil A."/>
            <person name="Allen A.W."/>
            <person name="Alvarado L."/>
            <person name="Arachchi H.M."/>
            <person name="Berlin A.M."/>
            <person name="Chapman S.B."/>
            <person name="Gainer-Dewar J."/>
            <person name="Goldberg J."/>
            <person name="Griggs A."/>
            <person name="Gujja S."/>
            <person name="Hansen M."/>
            <person name="Howarth C."/>
            <person name="Imamovic A."/>
            <person name="Ireland A."/>
            <person name="Larimer J."/>
            <person name="McCowan C."/>
            <person name="Murphy C."/>
            <person name="Pearson M."/>
            <person name="Poon T.W."/>
            <person name="Priest M."/>
            <person name="Roberts A."/>
            <person name="Saif S."/>
            <person name="Shea T."/>
            <person name="Sisk P."/>
            <person name="Sykes S."/>
            <person name="Wortman J."/>
            <person name="Nusbaum C."/>
            <person name="Birren B."/>
        </authorList>
    </citation>
    <scope>NUCLEOTIDE SEQUENCE [LARGE SCALE GENOMIC DNA]</scope>
    <source>
        <strain evidence="1 2">CBS 119918</strain>
    </source>
</reference>
<comment type="caution">
    <text evidence="1">The sequence shown here is derived from an EMBL/GenBank/DDBJ whole genome shotgun (WGS) entry which is preliminary data.</text>
</comment>
<dbReference type="EMBL" id="AMGV01000015">
    <property type="protein sequence ID" value="KEF53051.1"/>
    <property type="molecule type" value="Genomic_DNA"/>
</dbReference>
<accession>A0A072NZK2</accession>
<dbReference type="OrthoDB" id="5190258at2759"/>
<name>A0A072NZK2_9EURO</name>
<dbReference type="HOGENOM" id="CLU_2372814_0_0_1"/>
<dbReference type="GeneID" id="25285860"/>
<dbReference type="Proteomes" id="UP000027920">
    <property type="component" value="Unassembled WGS sequence"/>
</dbReference>
<keyword evidence="2" id="KW-1185">Reference proteome</keyword>
<organism evidence="1 2">
    <name type="scientific">Exophiala aquamarina CBS 119918</name>
    <dbReference type="NCBI Taxonomy" id="1182545"/>
    <lineage>
        <taxon>Eukaryota</taxon>
        <taxon>Fungi</taxon>
        <taxon>Dikarya</taxon>
        <taxon>Ascomycota</taxon>
        <taxon>Pezizomycotina</taxon>
        <taxon>Eurotiomycetes</taxon>
        <taxon>Chaetothyriomycetidae</taxon>
        <taxon>Chaetothyriales</taxon>
        <taxon>Herpotrichiellaceae</taxon>
        <taxon>Exophiala</taxon>
    </lineage>
</organism>
<dbReference type="AlphaFoldDB" id="A0A072NZK2"/>
<gene>
    <name evidence="1" type="ORF">A1O9_10959</name>
</gene>
<dbReference type="VEuPathDB" id="FungiDB:A1O9_10959"/>
<protein>
    <submittedName>
        <fullName evidence="1">Uncharacterized protein</fullName>
    </submittedName>
</protein>
<sequence>MSPTVETQLITIPRATYRSSIPFLLAESRLRSTIQVKPQSPPTNRRWTLKATGVSHPRSVCQIHTESRIGPHEFMHFTEFDHGTWLKAYYPISQG</sequence>
<dbReference type="RefSeq" id="XP_013255641.1">
    <property type="nucleotide sequence ID" value="XM_013400187.1"/>
</dbReference>
<proteinExistence type="predicted"/>